<dbReference type="GO" id="GO:0005634">
    <property type="term" value="C:nucleus"/>
    <property type="evidence" value="ECO:0007669"/>
    <property type="project" value="UniProtKB-SubCell"/>
</dbReference>
<dbReference type="PANTHER" id="PTHR23138:SF142">
    <property type="entry name" value="RAN-BINDING PROTEIN 3B-RELATED"/>
    <property type="match status" value="1"/>
</dbReference>
<dbReference type="InterPro" id="IPR000156">
    <property type="entry name" value="Ran_bind_dom"/>
</dbReference>
<dbReference type="EMBL" id="CAJMWZ010005096">
    <property type="protein sequence ID" value="CAE6500488.1"/>
    <property type="molecule type" value="Genomic_DNA"/>
</dbReference>
<sequence>ESLAGPVRRSKSPVGKHQAFGQYSTGLSRFGAHIARKATQEDSDHPSGDGAEKGASNHSEFENILKTKGEFGAESDDNTTKVEIQQIQHNTGEEEDLTVFQTRAKLYTQDEEFAYKERGTGLLKLNVRRSDGEGARIVMRAEGVLRLLLNMALYPGLICELGPDPKFVKVAEITPNERKFHAIKVRSLVKTTALEKADKIAKVGNAKLAQELYDHLTENTPTKSIGFRD</sequence>
<dbReference type="Gene3D" id="2.30.29.30">
    <property type="entry name" value="Pleckstrin-homology domain (PH domain)/Phosphotyrosine-binding domain (PTB)"/>
    <property type="match status" value="1"/>
</dbReference>
<evidence type="ECO:0000256" key="2">
    <source>
        <dbReference type="ARBA" id="ARBA00023242"/>
    </source>
</evidence>
<feature type="region of interest" description="Disordered" evidence="3">
    <location>
        <begin position="1"/>
        <end position="58"/>
    </location>
</feature>
<keyword evidence="2" id="KW-0539">Nucleus</keyword>
<feature type="compositionally biased region" description="Basic and acidic residues" evidence="3">
    <location>
        <begin position="38"/>
        <end position="52"/>
    </location>
</feature>
<comment type="caution">
    <text evidence="5">The sequence shown here is derived from an EMBL/GenBank/DDBJ whole genome shotgun (WGS) entry which is preliminary data.</text>
</comment>
<feature type="non-terminal residue" evidence="5">
    <location>
        <position position="229"/>
    </location>
</feature>
<evidence type="ECO:0000256" key="3">
    <source>
        <dbReference type="SAM" id="MobiDB-lite"/>
    </source>
</evidence>
<organism evidence="5 6">
    <name type="scientific">Rhizoctonia solani</name>
    <dbReference type="NCBI Taxonomy" id="456999"/>
    <lineage>
        <taxon>Eukaryota</taxon>
        <taxon>Fungi</taxon>
        <taxon>Dikarya</taxon>
        <taxon>Basidiomycota</taxon>
        <taxon>Agaricomycotina</taxon>
        <taxon>Agaricomycetes</taxon>
        <taxon>Cantharellales</taxon>
        <taxon>Ceratobasidiaceae</taxon>
        <taxon>Rhizoctonia</taxon>
    </lineage>
</organism>
<name>A0A8H3CV19_9AGAM</name>
<proteinExistence type="predicted"/>
<dbReference type="Pfam" id="PF00638">
    <property type="entry name" value="Ran_BP1"/>
    <property type="match status" value="1"/>
</dbReference>
<evidence type="ECO:0000313" key="5">
    <source>
        <dbReference type="EMBL" id="CAE6500488.1"/>
    </source>
</evidence>
<accession>A0A8H3CV19</accession>
<dbReference type="SUPFAM" id="SSF50729">
    <property type="entry name" value="PH domain-like"/>
    <property type="match status" value="1"/>
</dbReference>
<evidence type="ECO:0000256" key="1">
    <source>
        <dbReference type="ARBA" id="ARBA00004123"/>
    </source>
</evidence>
<dbReference type="InterPro" id="IPR011993">
    <property type="entry name" value="PH-like_dom_sf"/>
</dbReference>
<comment type="subcellular location">
    <subcellularLocation>
        <location evidence="1">Nucleus</location>
    </subcellularLocation>
</comment>
<dbReference type="PANTHER" id="PTHR23138">
    <property type="entry name" value="RAN BINDING PROTEIN"/>
    <property type="match status" value="1"/>
</dbReference>
<dbReference type="PROSITE" id="PS50196">
    <property type="entry name" value="RANBD1"/>
    <property type="match status" value="1"/>
</dbReference>
<evidence type="ECO:0000259" key="4">
    <source>
        <dbReference type="PROSITE" id="PS50196"/>
    </source>
</evidence>
<gene>
    <name evidence="5" type="ORF">RDB_LOCUS94651</name>
</gene>
<dbReference type="Proteomes" id="UP000663850">
    <property type="component" value="Unassembled WGS sequence"/>
</dbReference>
<dbReference type="SMART" id="SM00160">
    <property type="entry name" value="RanBD"/>
    <property type="match status" value="1"/>
</dbReference>
<protein>
    <recommendedName>
        <fullName evidence="4">RanBD1 domain-containing protein</fullName>
    </recommendedName>
</protein>
<dbReference type="AlphaFoldDB" id="A0A8H3CV19"/>
<evidence type="ECO:0000313" key="6">
    <source>
        <dbReference type="Proteomes" id="UP000663850"/>
    </source>
</evidence>
<dbReference type="InterPro" id="IPR045255">
    <property type="entry name" value="RanBP1-like"/>
</dbReference>
<feature type="domain" description="RanBD1" evidence="4">
    <location>
        <begin position="60"/>
        <end position="157"/>
    </location>
</feature>
<reference evidence="5" key="1">
    <citation type="submission" date="2021-01" db="EMBL/GenBank/DDBJ databases">
        <authorList>
            <person name="Kaushik A."/>
        </authorList>
    </citation>
    <scope>NUCLEOTIDE SEQUENCE</scope>
    <source>
        <strain evidence="5">Type strain: AG8-Rh-89/</strain>
    </source>
</reference>